<dbReference type="SUPFAM" id="SSF48726">
    <property type="entry name" value="Immunoglobulin"/>
    <property type="match status" value="1"/>
</dbReference>
<dbReference type="SMART" id="SM00409">
    <property type="entry name" value="IG"/>
    <property type="match status" value="1"/>
</dbReference>
<feature type="domain" description="Ig-like" evidence="1">
    <location>
        <begin position="19"/>
        <end position="107"/>
    </location>
</feature>
<dbReference type="InterPro" id="IPR003599">
    <property type="entry name" value="Ig_sub"/>
</dbReference>
<dbReference type="PROSITE" id="PS50835">
    <property type="entry name" value="IG_LIKE"/>
    <property type="match status" value="1"/>
</dbReference>
<dbReference type="InterPro" id="IPR013098">
    <property type="entry name" value="Ig_I-set"/>
</dbReference>
<keyword evidence="3" id="KW-1185">Reference proteome</keyword>
<name>A0AAV8W4W0_9CUCU</name>
<dbReference type="PANTHER" id="PTHR23279:SF41">
    <property type="entry name" value="DEFECTIVE PROBOSCIS EXTENSION RESPONSE 4-RELATED"/>
    <property type="match status" value="1"/>
</dbReference>
<reference evidence="2 3" key="1">
    <citation type="journal article" date="2023" name="Insect Mol. Biol.">
        <title>Genome sequencing provides insights into the evolution of gene families encoding plant cell wall-degrading enzymes in longhorned beetles.</title>
        <authorList>
            <person name="Shin N.R."/>
            <person name="Okamura Y."/>
            <person name="Kirsch R."/>
            <person name="Pauchet Y."/>
        </authorList>
    </citation>
    <scope>NUCLEOTIDE SEQUENCE [LARGE SCALE GENOMIC DNA]</scope>
    <source>
        <strain evidence="2">EAD_L_NR</strain>
    </source>
</reference>
<dbReference type="InterPro" id="IPR007110">
    <property type="entry name" value="Ig-like_dom"/>
</dbReference>
<dbReference type="GO" id="GO:0032589">
    <property type="term" value="C:neuron projection membrane"/>
    <property type="evidence" value="ECO:0007669"/>
    <property type="project" value="TreeGrafter"/>
</dbReference>
<accession>A0AAV8W4W0</accession>
<organism evidence="2 3">
    <name type="scientific">Exocentrus adspersus</name>
    <dbReference type="NCBI Taxonomy" id="1586481"/>
    <lineage>
        <taxon>Eukaryota</taxon>
        <taxon>Metazoa</taxon>
        <taxon>Ecdysozoa</taxon>
        <taxon>Arthropoda</taxon>
        <taxon>Hexapoda</taxon>
        <taxon>Insecta</taxon>
        <taxon>Pterygota</taxon>
        <taxon>Neoptera</taxon>
        <taxon>Endopterygota</taxon>
        <taxon>Coleoptera</taxon>
        <taxon>Polyphaga</taxon>
        <taxon>Cucujiformia</taxon>
        <taxon>Chrysomeloidea</taxon>
        <taxon>Cerambycidae</taxon>
        <taxon>Lamiinae</taxon>
        <taxon>Acanthocinini</taxon>
        <taxon>Exocentrus</taxon>
    </lineage>
</organism>
<evidence type="ECO:0000313" key="3">
    <source>
        <dbReference type="Proteomes" id="UP001159042"/>
    </source>
</evidence>
<gene>
    <name evidence="2" type="ORF">NQ315_002975</name>
</gene>
<dbReference type="AlphaFoldDB" id="A0AAV8W4W0"/>
<dbReference type="InterPro" id="IPR037448">
    <property type="entry name" value="Zig-8"/>
</dbReference>
<dbReference type="Pfam" id="PF07679">
    <property type="entry name" value="I-set"/>
    <property type="match status" value="1"/>
</dbReference>
<evidence type="ECO:0000313" key="2">
    <source>
        <dbReference type="EMBL" id="KAJ8921360.1"/>
    </source>
</evidence>
<dbReference type="GO" id="GO:0050808">
    <property type="term" value="P:synapse organization"/>
    <property type="evidence" value="ECO:0007669"/>
    <property type="project" value="TreeGrafter"/>
</dbReference>
<proteinExistence type="predicted"/>
<dbReference type="InterPro" id="IPR013783">
    <property type="entry name" value="Ig-like_fold"/>
</dbReference>
<protein>
    <recommendedName>
        <fullName evidence="1">Ig-like domain-containing protein</fullName>
    </recommendedName>
</protein>
<dbReference type="Proteomes" id="UP001159042">
    <property type="component" value="Unassembled WGS sequence"/>
</dbReference>
<sequence length="139" mass="15070">MPNPGDRNADGSDSKWVSQALIKGPSAVFVQNGSPVTFTCEILPLSLQSGVFFAARPPVRWLHDGKEVSFELSGDNVSVETEHDDQRISSKLRLASVSWKDSGQYTCMQPSSKPAFAKLIVVEGMVLPDALKLNPLKGI</sequence>
<evidence type="ECO:0000259" key="1">
    <source>
        <dbReference type="PROSITE" id="PS50835"/>
    </source>
</evidence>
<dbReference type="Gene3D" id="2.60.40.10">
    <property type="entry name" value="Immunoglobulins"/>
    <property type="match status" value="1"/>
</dbReference>
<comment type="caution">
    <text evidence="2">The sequence shown here is derived from an EMBL/GenBank/DDBJ whole genome shotgun (WGS) entry which is preliminary data.</text>
</comment>
<dbReference type="EMBL" id="JANEYG010000010">
    <property type="protein sequence ID" value="KAJ8921360.1"/>
    <property type="molecule type" value="Genomic_DNA"/>
</dbReference>
<dbReference type="InterPro" id="IPR036179">
    <property type="entry name" value="Ig-like_dom_sf"/>
</dbReference>
<dbReference type="PANTHER" id="PTHR23279">
    <property type="entry name" value="DEFECTIVE PROBOSCIS EXTENSION RESPONSE DPR -RELATED"/>
    <property type="match status" value="1"/>
</dbReference>